<dbReference type="InterPro" id="IPR036322">
    <property type="entry name" value="WD40_repeat_dom_sf"/>
</dbReference>
<comment type="subcellular location">
    <subcellularLocation>
        <location evidence="1">Nucleus</location>
        <location evidence="1">Nuclear pore complex</location>
    </subcellularLocation>
</comment>
<keyword evidence="6" id="KW-0906">Nuclear pore complex</keyword>
<feature type="region of interest" description="Disordered" evidence="9">
    <location>
        <begin position="84"/>
        <end position="108"/>
    </location>
</feature>
<evidence type="ECO:0000256" key="7">
    <source>
        <dbReference type="ARBA" id="ARBA00023242"/>
    </source>
</evidence>
<dbReference type="GO" id="GO:0006406">
    <property type="term" value="P:mRNA export from nucleus"/>
    <property type="evidence" value="ECO:0007669"/>
    <property type="project" value="TreeGrafter"/>
</dbReference>
<dbReference type="OrthoDB" id="341482at2759"/>
<keyword evidence="4" id="KW-0653">Protein transport</keyword>
<dbReference type="AlphaFoldDB" id="A0A3E2GWT9"/>
<feature type="non-terminal residue" evidence="10">
    <location>
        <position position="1"/>
    </location>
</feature>
<dbReference type="GO" id="GO:0017056">
    <property type="term" value="F:structural constituent of nuclear pore"/>
    <property type="evidence" value="ECO:0007669"/>
    <property type="project" value="InterPro"/>
</dbReference>
<keyword evidence="2" id="KW-0813">Transport</keyword>
<evidence type="ECO:0000313" key="10">
    <source>
        <dbReference type="EMBL" id="RFU25634.1"/>
    </source>
</evidence>
<reference evidence="10 11" key="1">
    <citation type="submission" date="2018-05" db="EMBL/GenBank/DDBJ databases">
        <title>Draft genome sequence of Scytalidium lignicola DSM 105466, a ubiquitous saprotrophic fungus.</title>
        <authorList>
            <person name="Buettner E."/>
            <person name="Gebauer A.M."/>
            <person name="Hofrichter M."/>
            <person name="Liers C."/>
            <person name="Kellner H."/>
        </authorList>
    </citation>
    <scope>NUCLEOTIDE SEQUENCE [LARGE SCALE GENOMIC DNA]</scope>
    <source>
        <strain evidence="10 11">DSM 105466</strain>
    </source>
</reference>
<evidence type="ECO:0000256" key="4">
    <source>
        <dbReference type="ARBA" id="ARBA00022927"/>
    </source>
</evidence>
<dbReference type="InterPro" id="IPR037700">
    <property type="entry name" value="NUP88/NUP82"/>
</dbReference>
<evidence type="ECO:0000256" key="5">
    <source>
        <dbReference type="ARBA" id="ARBA00023010"/>
    </source>
</evidence>
<keyword evidence="11" id="KW-1185">Reference proteome</keyword>
<dbReference type="EMBL" id="NCSJ02000319">
    <property type="protein sequence ID" value="RFU25634.1"/>
    <property type="molecule type" value="Genomic_DNA"/>
</dbReference>
<keyword evidence="5" id="KW-0811">Translocation</keyword>
<dbReference type="GO" id="GO:0006606">
    <property type="term" value="P:protein import into nucleus"/>
    <property type="evidence" value="ECO:0007669"/>
    <property type="project" value="TreeGrafter"/>
</dbReference>
<accession>A0A3E2GWT9</accession>
<dbReference type="Proteomes" id="UP000258309">
    <property type="component" value="Unassembled WGS sequence"/>
</dbReference>
<proteinExistence type="predicted"/>
<comment type="caution">
    <text evidence="10">The sequence shown here is derived from an EMBL/GenBank/DDBJ whole genome shotgun (WGS) entry which is preliminary data.</text>
</comment>
<evidence type="ECO:0000256" key="3">
    <source>
        <dbReference type="ARBA" id="ARBA00022816"/>
    </source>
</evidence>
<feature type="compositionally biased region" description="Basic and acidic residues" evidence="9">
    <location>
        <begin position="98"/>
        <end position="108"/>
    </location>
</feature>
<dbReference type="OMA" id="WHPLGVH"/>
<dbReference type="GO" id="GO:0000055">
    <property type="term" value="P:ribosomal large subunit export from nucleus"/>
    <property type="evidence" value="ECO:0007669"/>
    <property type="project" value="InterPro"/>
</dbReference>
<evidence type="ECO:0000256" key="9">
    <source>
        <dbReference type="SAM" id="MobiDB-lite"/>
    </source>
</evidence>
<evidence type="ECO:0000256" key="8">
    <source>
        <dbReference type="SAM" id="Coils"/>
    </source>
</evidence>
<dbReference type="PANTHER" id="PTHR13257">
    <property type="entry name" value="NUCLEOPORIN NUP84-RELATED"/>
    <property type="match status" value="1"/>
</dbReference>
<dbReference type="SUPFAM" id="SSF50978">
    <property type="entry name" value="WD40 repeat-like"/>
    <property type="match status" value="1"/>
</dbReference>
<keyword evidence="3" id="KW-0509">mRNA transport</keyword>
<feature type="compositionally biased region" description="Polar residues" evidence="9">
    <location>
        <begin position="22"/>
        <end position="40"/>
    </location>
</feature>
<feature type="region of interest" description="Disordered" evidence="9">
    <location>
        <begin position="14"/>
        <end position="52"/>
    </location>
</feature>
<name>A0A3E2GWT9_SCYLI</name>
<evidence type="ECO:0000256" key="2">
    <source>
        <dbReference type="ARBA" id="ARBA00022448"/>
    </source>
</evidence>
<evidence type="ECO:0000256" key="1">
    <source>
        <dbReference type="ARBA" id="ARBA00004567"/>
    </source>
</evidence>
<protein>
    <submittedName>
        <fullName evidence="10">Uncharacterized protein</fullName>
    </submittedName>
</protein>
<evidence type="ECO:0000313" key="11">
    <source>
        <dbReference type="Proteomes" id="UP000258309"/>
    </source>
</evidence>
<feature type="coiled-coil region" evidence="8">
    <location>
        <begin position="691"/>
        <end position="763"/>
    </location>
</feature>
<gene>
    <name evidence="10" type="ORF">B7463_g10714</name>
</gene>
<keyword evidence="7" id="KW-0539">Nucleus</keyword>
<dbReference type="GO" id="GO:0005643">
    <property type="term" value="C:nuclear pore"/>
    <property type="evidence" value="ECO:0007669"/>
    <property type="project" value="UniProtKB-SubCell"/>
</dbReference>
<dbReference type="PANTHER" id="PTHR13257:SF0">
    <property type="entry name" value="NUCLEAR PORE COMPLEX PROTEIN NUP88"/>
    <property type="match status" value="1"/>
</dbReference>
<keyword evidence="8" id="KW-0175">Coiled coil</keyword>
<dbReference type="GO" id="GO:0000056">
    <property type="term" value="P:ribosomal small subunit export from nucleus"/>
    <property type="evidence" value="ECO:0007669"/>
    <property type="project" value="InterPro"/>
</dbReference>
<dbReference type="STRING" id="5539.A0A3E2GWT9"/>
<organism evidence="10 11">
    <name type="scientific">Scytalidium lignicola</name>
    <name type="common">Hyphomycete</name>
    <dbReference type="NCBI Taxonomy" id="5539"/>
    <lineage>
        <taxon>Eukaryota</taxon>
        <taxon>Fungi</taxon>
        <taxon>Dikarya</taxon>
        <taxon>Ascomycota</taxon>
        <taxon>Pezizomycotina</taxon>
        <taxon>Leotiomycetes</taxon>
        <taxon>Leotiomycetes incertae sedis</taxon>
        <taxon>Scytalidium</taxon>
    </lineage>
</organism>
<feature type="non-terminal residue" evidence="10">
    <location>
        <position position="887"/>
    </location>
</feature>
<evidence type="ECO:0000256" key="6">
    <source>
        <dbReference type="ARBA" id="ARBA00023132"/>
    </source>
</evidence>
<sequence>MPKVLSYTPAWLSKPSSGYELFTSTSKASSANGHASYGSTRQDKQDAKPGPRRTIVRRGTEVFVAVGKEIRWADLTSLKEAWEAKQQSVKGRKSRGTSSREDQYDGDHLPDYKTIKVPVADDIKQLVISPNSNYLAITTTHTVHIAVLPEPSHLTAPDTGPIRLKTYTLGPTTHVTSQSALASAIWHPLGVNGSCLVTVTTDAIVRVWELSTADRWSFDRPSLAIDLKKLADGTSVDQDFSASVAMSKGFSPDSFEMEVASASFPSRESGGWSPMTLWIAMREGDVYALCPLLPEKWSPPPTLIPSLSISIVSKVAAIEDDPEVSQKVKLLSQQQLAWMSDLDNQDPVHTEGAIGELPAEVYTRPSKPGRVPKLQGPFEFELAPEESEDELDSLLSDIYVVGPKMDTEELMFGEEEDLEIEEIDQDGLSLSVVCLLTSSGRLSICLDLDGIEAQWLPQRKSKALWFSEEEDVPSLLTFQVLDTSRSGEVWQGSWPMFSLDVKSRYSFYITDTSSIGFVSLSPWVSRLETEMQEGAAGTDFRIDLLVKNQGSIRERLYTEKVDDHSAPLSASTIIRSPDLGYFLLSATPYAPIALTFESPEYEFDSYHRSPSPAYDPEPDKPLILCEPRPVYQPAHVLEEPSTLPALLEKLQHSKYKRLMKEDIRLSPATLTIMTDAHKLLSEETHRIGAAAAELFRRCERLQAELRNQIKKANDVACRVEAVTGDDTDEGPTIGTNELLEKRIEDARERQKDITERLERMRKKVSKGITRELSDKEKAWIEEVFELQDNILTKGIEKQRPGARSAPKTLMDRYEEVQRLEEELIVQANDIATTEKEEQQEEEETSSDLKVPTEIRRAKVTQIKALLDRETALIDGAKSRLERLSISE</sequence>
<feature type="region of interest" description="Disordered" evidence="9">
    <location>
        <begin position="832"/>
        <end position="852"/>
    </location>
</feature>